<evidence type="ECO:0008006" key="2">
    <source>
        <dbReference type="Google" id="ProtNLM"/>
    </source>
</evidence>
<sequence>MMDQHRNVPAARTRWRQILVVATALAIVASACVRSVDGGASTGCPQLAATDISPGQILVMLTTKFANVYPVEDIAVCLELSDQDGDVVYADGFAVNGLETRELDLVAVPVDKQRYTLDWTYTFSPGASETTCTEDLSFEDGVDTRAMVVLNGRCAARV</sequence>
<name>A0A3B0TL21_9ZZZZ</name>
<dbReference type="PROSITE" id="PS51257">
    <property type="entry name" value="PROKAR_LIPOPROTEIN"/>
    <property type="match status" value="1"/>
</dbReference>
<feature type="non-terminal residue" evidence="1">
    <location>
        <position position="158"/>
    </location>
</feature>
<protein>
    <recommendedName>
        <fullName evidence="2">Lipoprotein</fullName>
    </recommendedName>
</protein>
<dbReference type="AlphaFoldDB" id="A0A3B0TL21"/>
<reference evidence="1" key="1">
    <citation type="submission" date="2018-06" db="EMBL/GenBank/DDBJ databases">
        <authorList>
            <person name="Zhirakovskaya E."/>
        </authorList>
    </citation>
    <scope>NUCLEOTIDE SEQUENCE</scope>
</reference>
<proteinExistence type="predicted"/>
<dbReference type="EMBL" id="UOEK01000560">
    <property type="protein sequence ID" value="VAW09334.1"/>
    <property type="molecule type" value="Genomic_DNA"/>
</dbReference>
<accession>A0A3B0TL21</accession>
<gene>
    <name evidence="1" type="ORF">MNBD_ACTINO02-703</name>
</gene>
<evidence type="ECO:0000313" key="1">
    <source>
        <dbReference type="EMBL" id="VAW09334.1"/>
    </source>
</evidence>
<organism evidence="1">
    <name type="scientific">hydrothermal vent metagenome</name>
    <dbReference type="NCBI Taxonomy" id="652676"/>
    <lineage>
        <taxon>unclassified sequences</taxon>
        <taxon>metagenomes</taxon>
        <taxon>ecological metagenomes</taxon>
    </lineage>
</organism>